<name>A0A371HV72_MUCPR</name>
<keyword evidence="1" id="KW-0812">Transmembrane</keyword>
<reference evidence="2" key="1">
    <citation type="submission" date="2018-05" db="EMBL/GenBank/DDBJ databases">
        <title>Draft genome of Mucuna pruriens seed.</title>
        <authorList>
            <person name="Nnadi N.E."/>
            <person name="Vos R."/>
            <person name="Hasami M.H."/>
            <person name="Devisetty U.K."/>
            <person name="Aguiy J.C."/>
        </authorList>
    </citation>
    <scope>NUCLEOTIDE SEQUENCE [LARGE SCALE GENOMIC DNA]</scope>
    <source>
        <strain evidence="2">JCA_2017</strain>
    </source>
</reference>
<feature type="transmembrane region" description="Helical" evidence="1">
    <location>
        <begin position="139"/>
        <end position="157"/>
    </location>
</feature>
<evidence type="ECO:0000256" key="1">
    <source>
        <dbReference type="SAM" id="Phobius"/>
    </source>
</evidence>
<dbReference type="OrthoDB" id="754047at2759"/>
<dbReference type="EMBL" id="QJKJ01001658">
    <property type="protein sequence ID" value="RDY06594.1"/>
    <property type="molecule type" value="Genomic_DNA"/>
</dbReference>
<keyword evidence="1" id="KW-0472">Membrane</keyword>
<feature type="non-terminal residue" evidence="2">
    <location>
        <position position="1"/>
    </location>
</feature>
<comment type="caution">
    <text evidence="2">The sequence shown here is derived from an EMBL/GenBank/DDBJ whole genome shotgun (WGS) entry which is preliminary data.</text>
</comment>
<gene>
    <name evidence="2" type="ORF">CR513_09393</name>
</gene>
<accession>A0A371HV72</accession>
<feature type="transmembrane region" description="Helical" evidence="1">
    <location>
        <begin position="69"/>
        <end position="93"/>
    </location>
</feature>
<dbReference type="Proteomes" id="UP000257109">
    <property type="component" value="Unassembled WGS sequence"/>
</dbReference>
<proteinExistence type="predicted"/>
<evidence type="ECO:0000313" key="3">
    <source>
        <dbReference type="Proteomes" id="UP000257109"/>
    </source>
</evidence>
<dbReference type="AlphaFoldDB" id="A0A371HV72"/>
<keyword evidence="3" id="KW-1185">Reference proteome</keyword>
<keyword evidence="1" id="KW-1133">Transmembrane helix</keyword>
<evidence type="ECO:0000313" key="2">
    <source>
        <dbReference type="EMBL" id="RDY06594.1"/>
    </source>
</evidence>
<sequence>MATVVDNKYNISFCVHLGSFFMSFSNIQWLWREYAIGHKTPQDLFSLYVGVLRPLMEFGSLLDAYGVRFAFGVTILLLLLAPAIIVLSIIQLWDSVRQPNVFFLLCLFSYDKQLYNLTLLYYTLPQILLVLPPSFLERVKLITLIVSLLGVGLYNGFTKYCTSPLVFNTFLSADHIV</sequence>
<feature type="transmembrane region" description="Helical" evidence="1">
    <location>
        <begin position="113"/>
        <end position="132"/>
    </location>
</feature>
<organism evidence="2 3">
    <name type="scientific">Mucuna pruriens</name>
    <name type="common">Velvet bean</name>
    <name type="synonym">Dolichos pruriens</name>
    <dbReference type="NCBI Taxonomy" id="157652"/>
    <lineage>
        <taxon>Eukaryota</taxon>
        <taxon>Viridiplantae</taxon>
        <taxon>Streptophyta</taxon>
        <taxon>Embryophyta</taxon>
        <taxon>Tracheophyta</taxon>
        <taxon>Spermatophyta</taxon>
        <taxon>Magnoliopsida</taxon>
        <taxon>eudicotyledons</taxon>
        <taxon>Gunneridae</taxon>
        <taxon>Pentapetalae</taxon>
        <taxon>rosids</taxon>
        <taxon>fabids</taxon>
        <taxon>Fabales</taxon>
        <taxon>Fabaceae</taxon>
        <taxon>Papilionoideae</taxon>
        <taxon>50 kb inversion clade</taxon>
        <taxon>NPAAA clade</taxon>
        <taxon>indigoferoid/millettioid clade</taxon>
        <taxon>Phaseoleae</taxon>
        <taxon>Mucuna</taxon>
    </lineage>
</organism>
<protein>
    <submittedName>
        <fullName evidence="2">Folate-biopterin transporter 1, chloroplastic</fullName>
    </submittedName>
</protein>
<dbReference type="STRING" id="157652.A0A371HV72"/>